<comment type="pathway">
    <text evidence="5">Cofactor biosynthesis; coenzyme A biosynthesis; CoA from (R)-pantothenate: step 5/5.</text>
</comment>
<evidence type="ECO:0000256" key="2">
    <source>
        <dbReference type="ARBA" id="ARBA00022741"/>
    </source>
</evidence>
<dbReference type="InterPro" id="IPR027417">
    <property type="entry name" value="P-loop_NTPase"/>
</dbReference>
<evidence type="ECO:0000313" key="7">
    <source>
        <dbReference type="EMBL" id="MXY34726.1"/>
    </source>
</evidence>
<proteinExistence type="inferred from homology"/>
<comment type="function">
    <text evidence="5">Catalyzes the phosphorylation of the 3'-hydroxyl group of dephosphocoenzyme A to form coenzyme A.</text>
</comment>
<dbReference type="CDD" id="cd02022">
    <property type="entry name" value="DPCK"/>
    <property type="match status" value="1"/>
</dbReference>
<dbReference type="EMBL" id="VXRY01000477">
    <property type="protein sequence ID" value="MXY34726.1"/>
    <property type="molecule type" value="Genomic_DNA"/>
</dbReference>
<gene>
    <name evidence="5" type="primary">coaE</name>
    <name evidence="7" type="ORF">F4Y60_11695</name>
</gene>
<organism evidence="7">
    <name type="scientific">Boseongicola sp. SB0664_bin_43</name>
    <dbReference type="NCBI Taxonomy" id="2604844"/>
    <lineage>
        <taxon>Bacteria</taxon>
        <taxon>Pseudomonadati</taxon>
        <taxon>Pseudomonadota</taxon>
        <taxon>Alphaproteobacteria</taxon>
        <taxon>Rhodobacterales</taxon>
        <taxon>Paracoccaceae</taxon>
        <taxon>Boseongicola</taxon>
    </lineage>
</organism>
<dbReference type="NCBIfam" id="TIGR00152">
    <property type="entry name" value="dephospho-CoA kinase"/>
    <property type="match status" value="1"/>
</dbReference>
<comment type="subcellular location">
    <subcellularLocation>
        <location evidence="5">Cytoplasm</location>
    </subcellularLocation>
</comment>
<keyword evidence="5 7" id="KW-0418">Kinase</keyword>
<dbReference type="Gene3D" id="3.40.50.300">
    <property type="entry name" value="P-loop containing nucleotide triphosphate hydrolases"/>
    <property type="match status" value="1"/>
</dbReference>
<keyword evidence="5 7" id="KW-0808">Transferase</keyword>
<dbReference type="Pfam" id="PF01121">
    <property type="entry name" value="CoaE"/>
    <property type="match status" value="1"/>
</dbReference>
<comment type="caution">
    <text evidence="7">The sequence shown here is derived from an EMBL/GenBank/DDBJ whole genome shotgun (WGS) entry which is preliminary data.</text>
</comment>
<name>A0A6B0Y6G5_9RHOB</name>
<dbReference type="PROSITE" id="PS51219">
    <property type="entry name" value="DPCK"/>
    <property type="match status" value="1"/>
</dbReference>
<keyword evidence="4 5" id="KW-0173">Coenzyme A biosynthesis</keyword>
<dbReference type="InterPro" id="IPR001977">
    <property type="entry name" value="Depp_CoAkinase"/>
</dbReference>
<dbReference type="HAMAP" id="MF_00376">
    <property type="entry name" value="Dephospho_CoA_kinase"/>
    <property type="match status" value="1"/>
</dbReference>
<dbReference type="AlphaFoldDB" id="A0A6B0Y6G5"/>
<dbReference type="GO" id="GO:0004140">
    <property type="term" value="F:dephospho-CoA kinase activity"/>
    <property type="evidence" value="ECO:0007669"/>
    <property type="project" value="UniProtKB-UniRule"/>
</dbReference>
<evidence type="ECO:0000256" key="4">
    <source>
        <dbReference type="ARBA" id="ARBA00022993"/>
    </source>
</evidence>
<dbReference type="EC" id="2.7.1.24" evidence="5 6"/>
<keyword evidence="2 5" id="KW-0547">Nucleotide-binding</keyword>
<feature type="binding site" evidence="5">
    <location>
        <begin position="14"/>
        <end position="19"/>
    </location>
    <ligand>
        <name>ATP</name>
        <dbReference type="ChEBI" id="CHEBI:30616"/>
    </ligand>
</feature>
<comment type="catalytic activity">
    <reaction evidence="5">
        <text>3'-dephospho-CoA + ATP = ADP + CoA + H(+)</text>
        <dbReference type="Rhea" id="RHEA:18245"/>
        <dbReference type="ChEBI" id="CHEBI:15378"/>
        <dbReference type="ChEBI" id="CHEBI:30616"/>
        <dbReference type="ChEBI" id="CHEBI:57287"/>
        <dbReference type="ChEBI" id="CHEBI:57328"/>
        <dbReference type="ChEBI" id="CHEBI:456216"/>
        <dbReference type="EC" id="2.7.1.24"/>
    </reaction>
</comment>
<keyword evidence="3 5" id="KW-0067">ATP-binding</keyword>
<evidence type="ECO:0000256" key="1">
    <source>
        <dbReference type="ARBA" id="ARBA00009018"/>
    </source>
</evidence>
<evidence type="ECO:0000256" key="3">
    <source>
        <dbReference type="ARBA" id="ARBA00022840"/>
    </source>
</evidence>
<dbReference type="GO" id="GO:0005737">
    <property type="term" value="C:cytoplasm"/>
    <property type="evidence" value="ECO:0007669"/>
    <property type="project" value="UniProtKB-SubCell"/>
</dbReference>
<dbReference type="SUPFAM" id="SSF52540">
    <property type="entry name" value="P-loop containing nucleoside triphosphate hydrolases"/>
    <property type="match status" value="1"/>
</dbReference>
<evidence type="ECO:0000256" key="5">
    <source>
        <dbReference type="HAMAP-Rule" id="MF_00376"/>
    </source>
</evidence>
<reference evidence="7" key="1">
    <citation type="submission" date="2019-09" db="EMBL/GenBank/DDBJ databases">
        <title>Characterisation of the sponge microbiome using genome-centric metagenomics.</title>
        <authorList>
            <person name="Engelberts J.P."/>
            <person name="Robbins S.J."/>
            <person name="De Goeij J.M."/>
            <person name="Aranda M."/>
            <person name="Bell S.C."/>
            <person name="Webster N.S."/>
        </authorList>
    </citation>
    <scope>NUCLEOTIDE SEQUENCE</scope>
    <source>
        <strain evidence="7">SB0664_bin_43</strain>
    </source>
</reference>
<evidence type="ECO:0000256" key="6">
    <source>
        <dbReference type="NCBIfam" id="TIGR00152"/>
    </source>
</evidence>
<dbReference type="UniPathway" id="UPA00241">
    <property type="reaction ID" value="UER00356"/>
</dbReference>
<comment type="similarity">
    <text evidence="1 5">Belongs to the CoaE family.</text>
</comment>
<dbReference type="GO" id="GO:0015937">
    <property type="term" value="P:coenzyme A biosynthetic process"/>
    <property type="evidence" value="ECO:0007669"/>
    <property type="project" value="UniProtKB-UniRule"/>
</dbReference>
<dbReference type="PANTHER" id="PTHR10695">
    <property type="entry name" value="DEPHOSPHO-COA KINASE-RELATED"/>
    <property type="match status" value="1"/>
</dbReference>
<keyword evidence="5" id="KW-0963">Cytoplasm</keyword>
<protein>
    <recommendedName>
        <fullName evidence="5 6">Dephospho-CoA kinase</fullName>
        <ecNumber evidence="5 6">2.7.1.24</ecNumber>
    </recommendedName>
    <alternativeName>
        <fullName evidence="5">Dephosphocoenzyme A kinase</fullName>
    </alternativeName>
</protein>
<sequence>MTCPTVIGLTGSIGMGKTTTASLFREAGVPIWDADAAVHRLYESAGPAVGPIRTLNHEVIRDGAVDRAALSDWIARDNAALKKVEDIVHPLVRADREKFIHDAIAPVVLVDIPLLFETGAERSVDIVVVVSVSEEVQRERVLARPGWTREKFEQFRSRQMPDSEKRRRADYVIETPTLEAARKSVHDVLGKIRAERAHERDCPRHRDDRP</sequence>
<dbReference type="PANTHER" id="PTHR10695:SF46">
    <property type="entry name" value="BIFUNCTIONAL COENZYME A SYNTHASE-RELATED"/>
    <property type="match status" value="1"/>
</dbReference>
<dbReference type="GO" id="GO:0005524">
    <property type="term" value="F:ATP binding"/>
    <property type="evidence" value="ECO:0007669"/>
    <property type="project" value="UniProtKB-UniRule"/>
</dbReference>
<accession>A0A6B0Y6G5</accession>